<evidence type="ECO:0000256" key="1">
    <source>
        <dbReference type="SAM" id="Phobius"/>
    </source>
</evidence>
<keyword evidence="1" id="KW-0472">Membrane</keyword>
<evidence type="ECO:0000313" key="3">
    <source>
        <dbReference type="Proteomes" id="UP001158744"/>
    </source>
</evidence>
<keyword evidence="3" id="KW-1185">Reference proteome</keyword>
<keyword evidence="1" id="KW-1133">Transmembrane helix</keyword>
<evidence type="ECO:0000313" key="2">
    <source>
        <dbReference type="EMBL" id="UVX67634.1"/>
    </source>
</evidence>
<organism evidence="2 3">
    <name type="scientific">Bacteriophage sp</name>
    <dbReference type="NCBI Taxonomy" id="38018"/>
    <lineage>
        <taxon>Viruses</taxon>
    </lineage>
</organism>
<keyword evidence="1" id="KW-0812">Transmembrane</keyword>
<reference evidence="2 3" key="1">
    <citation type="submission" date="2022-07" db="EMBL/GenBank/DDBJ databases">
        <authorList>
            <person name="Nishijima S."/>
        </authorList>
    </citation>
    <scope>NUCLEOTIDE SEQUENCE [LARGE SCALE GENOMIC DNA]</scope>
    <source>
        <strain evidence="2">3589_105981</strain>
    </source>
</reference>
<feature type="transmembrane region" description="Helical" evidence="1">
    <location>
        <begin position="23"/>
        <end position="51"/>
    </location>
</feature>
<name>A0ABY5TVH9_9VIRU</name>
<dbReference type="EMBL" id="OP072690">
    <property type="protein sequence ID" value="UVX67634.1"/>
    <property type="molecule type" value="Genomic_DNA"/>
</dbReference>
<accession>A0ABY5TVH9</accession>
<protein>
    <submittedName>
        <fullName evidence="2">Uncharacterized protein</fullName>
    </submittedName>
</protein>
<sequence>MVNRKNDMNKNHNPLSYKIGKTLAYLILILATILITTGSIALLKLLICFIIG</sequence>
<dbReference type="Proteomes" id="UP001158744">
    <property type="component" value="Segment"/>
</dbReference>
<proteinExistence type="predicted"/>